<dbReference type="Proteomes" id="UP000254060">
    <property type="component" value="Unassembled WGS sequence"/>
</dbReference>
<feature type="transmembrane region" description="Helical" evidence="1">
    <location>
        <begin position="91"/>
        <end position="111"/>
    </location>
</feature>
<evidence type="ECO:0000313" key="3">
    <source>
        <dbReference type="Proteomes" id="UP000254060"/>
    </source>
</evidence>
<accession>A0A377FWR4</accession>
<gene>
    <name evidence="2" type="ORF">NCTC13163_02100</name>
</gene>
<keyword evidence="1" id="KW-0812">Transmembrane</keyword>
<name>A0A377FWR4_9BACL</name>
<keyword evidence="1" id="KW-0472">Membrane</keyword>
<reference evidence="2 3" key="1">
    <citation type="submission" date="2018-06" db="EMBL/GenBank/DDBJ databases">
        <authorList>
            <consortium name="Pathogen Informatics"/>
            <person name="Doyle S."/>
        </authorList>
    </citation>
    <scope>NUCLEOTIDE SEQUENCE [LARGE SCALE GENOMIC DNA]</scope>
    <source>
        <strain evidence="2 3">NCTC13163</strain>
    </source>
</reference>
<dbReference type="STRING" id="1397694.GCA_000702585_02589"/>
<feature type="transmembrane region" description="Helical" evidence="1">
    <location>
        <begin position="57"/>
        <end position="79"/>
    </location>
</feature>
<sequence length="147" mass="16676">MEKLVWLLIVVVALVASFVPLEPLLLSFIVFGLFVFISTALFQRFQREDHWLDRVSPLVGVGIGIGAWIAYAAIFVAWFNSSLDFQAWQVIPQLVFMYVGVYLFVMTTASFMAGATRQKPSRFFRPVLIFTVFFYGAMLLLPLQPGL</sequence>
<evidence type="ECO:0000256" key="1">
    <source>
        <dbReference type="SAM" id="Phobius"/>
    </source>
</evidence>
<dbReference type="AlphaFoldDB" id="A0A377FWR4"/>
<proteinExistence type="predicted"/>
<organism evidence="2 3">
    <name type="scientific">Exiguobacterium aurantiacum</name>
    <dbReference type="NCBI Taxonomy" id="33987"/>
    <lineage>
        <taxon>Bacteria</taxon>
        <taxon>Bacillati</taxon>
        <taxon>Bacillota</taxon>
        <taxon>Bacilli</taxon>
        <taxon>Bacillales</taxon>
        <taxon>Bacillales Family XII. Incertae Sedis</taxon>
        <taxon>Exiguobacterium</taxon>
    </lineage>
</organism>
<protein>
    <submittedName>
        <fullName evidence="2">Uncharacterized protein</fullName>
    </submittedName>
</protein>
<evidence type="ECO:0000313" key="2">
    <source>
        <dbReference type="EMBL" id="STO08723.1"/>
    </source>
</evidence>
<dbReference type="RefSeq" id="WP_029335615.1">
    <property type="nucleotide sequence ID" value="NZ_UGGP01000001.1"/>
</dbReference>
<dbReference type="EMBL" id="UGGP01000001">
    <property type="protein sequence ID" value="STO08723.1"/>
    <property type="molecule type" value="Genomic_DNA"/>
</dbReference>
<keyword evidence="1" id="KW-1133">Transmembrane helix</keyword>
<feature type="transmembrane region" description="Helical" evidence="1">
    <location>
        <begin position="123"/>
        <end position="143"/>
    </location>
</feature>